<evidence type="ECO:0000256" key="1">
    <source>
        <dbReference type="SAM" id="SignalP"/>
    </source>
</evidence>
<dbReference type="AlphaFoldDB" id="A0A165C1F2"/>
<feature type="chain" id="PRO_5007855838" description="Secreted protein" evidence="1">
    <location>
        <begin position="29"/>
        <end position="198"/>
    </location>
</feature>
<evidence type="ECO:0008006" key="4">
    <source>
        <dbReference type="Google" id="ProtNLM"/>
    </source>
</evidence>
<dbReference type="EMBL" id="KV426378">
    <property type="protein sequence ID" value="KZV81640.1"/>
    <property type="molecule type" value="Genomic_DNA"/>
</dbReference>
<keyword evidence="3" id="KW-1185">Reference proteome</keyword>
<keyword evidence="1" id="KW-0732">Signal</keyword>
<gene>
    <name evidence="2" type="ORF">EXIGLDRAFT_370869</name>
</gene>
<reference evidence="2 3" key="1">
    <citation type="journal article" date="2016" name="Mol. Biol. Evol.">
        <title>Comparative Genomics of Early-Diverging Mushroom-Forming Fungi Provides Insights into the Origins of Lignocellulose Decay Capabilities.</title>
        <authorList>
            <person name="Nagy L.G."/>
            <person name="Riley R."/>
            <person name="Tritt A."/>
            <person name="Adam C."/>
            <person name="Daum C."/>
            <person name="Floudas D."/>
            <person name="Sun H."/>
            <person name="Yadav J.S."/>
            <person name="Pangilinan J."/>
            <person name="Larsson K.H."/>
            <person name="Matsuura K."/>
            <person name="Barry K."/>
            <person name="Labutti K."/>
            <person name="Kuo R."/>
            <person name="Ohm R.A."/>
            <person name="Bhattacharya S.S."/>
            <person name="Shirouzu T."/>
            <person name="Yoshinaga Y."/>
            <person name="Martin F.M."/>
            <person name="Grigoriev I.V."/>
            <person name="Hibbett D.S."/>
        </authorList>
    </citation>
    <scope>NUCLEOTIDE SEQUENCE [LARGE SCALE GENOMIC DNA]</scope>
    <source>
        <strain evidence="2 3">HHB12029</strain>
    </source>
</reference>
<sequence>MAFESVRTPLVYVVSAVLSFVFPLVVESCPRPDRGCVLTPGTTRTSRTRRACIVVRTGALLRGGKSDDATCSQTLQGVTVQGGCWEKCSSSIHAHAHPMTHGREQEQLGKITTSRLRQLRREPECDYATAALTQPTYTILWVRKLRSQTARVMCFFKGYLTYAPHSNPLAVVILLHRVVPPVCLLSRPPAVSLPNPPI</sequence>
<dbReference type="InParanoid" id="A0A165C1F2"/>
<dbReference type="Proteomes" id="UP000077266">
    <property type="component" value="Unassembled WGS sequence"/>
</dbReference>
<evidence type="ECO:0000313" key="2">
    <source>
        <dbReference type="EMBL" id="KZV81640.1"/>
    </source>
</evidence>
<name>A0A165C1F2_EXIGL</name>
<protein>
    <recommendedName>
        <fullName evidence="4">Secreted protein</fullName>
    </recommendedName>
</protein>
<accession>A0A165C1F2</accession>
<feature type="signal peptide" evidence="1">
    <location>
        <begin position="1"/>
        <end position="28"/>
    </location>
</feature>
<evidence type="ECO:0000313" key="3">
    <source>
        <dbReference type="Proteomes" id="UP000077266"/>
    </source>
</evidence>
<organism evidence="2 3">
    <name type="scientific">Exidia glandulosa HHB12029</name>
    <dbReference type="NCBI Taxonomy" id="1314781"/>
    <lineage>
        <taxon>Eukaryota</taxon>
        <taxon>Fungi</taxon>
        <taxon>Dikarya</taxon>
        <taxon>Basidiomycota</taxon>
        <taxon>Agaricomycotina</taxon>
        <taxon>Agaricomycetes</taxon>
        <taxon>Auriculariales</taxon>
        <taxon>Exidiaceae</taxon>
        <taxon>Exidia</taxon>
    </lineage>
</organism>
<proteinExistence type="predicted"/>